<organism evidence="1">
    <name type="scientific">Oikopleura dioica</name>
    <name type="common">Tunicate</name>
    <dbReference type="NCBI Taxonomy" id="34765"/>
    <lineage>
        <taxon>Eukaryota</taxon>
        <taxon>Metazoa</taxon>
        <taxon>Chordata</taxon>
        <taxon>Tunicata</taxon>
        <taxon>Appendicularia</taxon>
        <taxon>Copelata</taxon>
        <taxon>Oikopleuridae</taxon>
        <taxon>Oikopleura</taxon>
    </lineage>
</organism>
<dbReference type="InParanoid" id="E4WQT0"/>
<proteinExistence type="predicted"/>
<dbReference type="Proteomes" id="UP000001307">
    <property type="component" value="Unassembled WGS sequence"/>
</dbReference>
<name>E4WQT0_OIKDI</name>
<gene>
    <name evidence="1" type="ORF">GSOID_T00000148001</name>
</gene>
<keyword evidence="2" id="KW-1185">Reference proteome</keyword>
<evidence type="ECO:0000313" key="2">
    <source>
        <dbReference type="Proteomes" id="UP000001307"/>
    </source>
</evidence>
<evidence type="ECO:0000313" key="1">
    <source>
        <dbReference type="EMBL" id="CBY20163.1"/>
    </source>
</evidence>
<dbReference type="AlphaFoldDB" id="E4WQT0"/>
<protein>
    <submittedName>
        <fullName evidence="1">Uncharacterized protein</fullName>
    </submittedName>
</protein>
<reference evidence="1" key="1">
    <citation type="journal article" date="2010" name="Science">
        <title>Plasticity of animal genome architecture unmasked by rapid evolution of a pelagic tunicate.</title>
        <authorList>
            <person name="Denoeud F."/>
            <person name="Henriet S."/>
            <person name="Mungpakdee S."/>
            <person name="Aury J.M."/>
            <person name="Da Silva C."/>
            <person name="Brinkmann H."/>
            <person name="Mikhaleva J."/>
            <person name="Olsen L.C."/>
            <person name="Jubin C."/>
            <person name="Canestro C."/>
            <person name="Bouquet J.M."/>
            <person name="Danks G."/>
            <person name="Poulain J."/>
            <person name="Campsteijn C."/>
            <person name="Adamski M."/>
            <person name="Cross I."/>
            <person name="Yadetie F."/>
            <person name="Muffato M."/>
            <person name="Louis A."/>
            <person name="Butcher S."/>
            <person name="Tsagkogeorga G."/>
            <person name="Konrad A."/>
            <person name="Singh S."/>
            <person name="Jensen M.F."/>
            <person name="Cong E.H."/>
            <person name="Eikeseth-Otteraa H."/>
            <person name="Noel B."/>
            <person name="Anthouard V."/>
            <person name="Porcel B.M."/>
            <person name="Kachouri-Lafond R."/>
            <person name="Nishino A."/>
            <person name="Ugolini M."/>
            <person name="Chourrout P."/>
            <person name="Nishida H."/>
            <person name="Aasland R."/>
            <person name="Huzurbazar S."/>
            <person name="Westhof E."/>
            <person name="Delsuc F."/>
            <person name="Lehrach H."/>
            <person name="Reinhardt R."/>
            <person name="Weissenbach J."/>
            <person name="Roy S.W."/>
            <person name="Artiguenave F."/>
            <person name="Postlethwait J.H."/>
            <person name="Manak J.R."/>
            <person name="Thompson E.M."/>
            <person name="Jaillon O."/>
            <person name="Du Pasquier L."/>
            <person name="Boudinot P."/>
            <person name="Liberles D.A."/>
            <person name="Volff J.N."/>
            <person name="Philippe H."/>
            <person name="Lenhard B."/>
            <person name="Roest Crollius H."/>
            <person name="Wincker P."/>
            <person name="Chourrout D."/>
        </authorList>
    </citation>
    <scope>NUCLEOTIDE SEQUENCE [LARGE SCALE GENOMIC DNA]</scope>
</reference>
<sequence length="116" mass="13199">MKKKQSLVILKFLQTKSKSHSSRALACQIGCQSSEKAKTFLESLRAGVYIRNAKFALLRKIAKAKRIRFASLRRKLKSVRFAFASLFEGPNSPKSENFRRILAFFLTKTASKEAQN</sequence>
<dbReference type="EMBL" id="FN653015">
    <property type="protein sequence ID" value="CBY20163.1"/>
    <property type="molecule type" value="Genomic_DNA"/>
</dbReference>
<accession>E4WQT0</accession>